<sequence>METTPSPPPERCLSPDPWISPSLALNAVPQLDRSVSTASSVSSVSGRSASSRLSDSGIPGRRRGYMRPEGTEFSQSAKNRESVMNLGTIAHLQYYFARTGLLDEATGRVAKKRKNGSRTASGSERPLSGIEGEMATLSVSGVDQLGDGLVESPIDDAASVNWEENEPMMLPPTVSTYKNNPVYVPPPPDMTILRRELRESLEESAKHLRELEKGFGMTMAASNGHNRAEASDANTAGTAPDGAGSRQSADAPGWHQIQGLNLLDVTTLAIRAAKNYYTAHEDPQRLYAIRSERAIRKELYDVLEVLKRLAIRNFANGVQPSETSNITEWVEGIGKLLDTEEEMERAEQEERDSWAWLDGDWTGRERERELLFLRSFDSSPQPLPDWTDPNGAELPTPFLAHLQTGLRLVHLHNALVKKSRRQFEEIKQYHTDTAKPYRCADNLRYWAKAAELRWDVKLDVDAMGVVHGTEAGAWVKFDAALLKWSQGVREELMKEWKQQKSQTKTPTLQIDTEYEAV</sequence>
<protein>
    <submittedName>
        <fullName evidence="2">Uncharacterized protein</fullName>
    </submittedName>
</protein>
<dbReference type="EMBL" id="ML977039">
    <property type="protein sequence ID" value="KAF1949254.1"/>
    <property type="molecule type" value="Genomic_DNA"/>
</dbReference>
<name>A0A6A5TAS6_9PLEO</name>
<dbReference type="OrthoDB" id="2534759at2759"/>
<feature type="compositionally biased region" description="Low complexity" evidence="1">
    <location>
        <begin position="32"/>
        <end position="57"/>
    </location>
</feature>
<evidence type="ECO:0000313" key="3">
    <source>
        <dbReference type="Proteomes" id="UP000800035"/>
    </source>
</evidence>
<evidence type="ECO:0000313" key="2">
    <source>
        <dbReference type="EMBL" id="KAF1949254.1"/>
    </source>
</evidence>
<dbReference type="PANTHER" id="PTHR38702">
    <property type="entry name" value="CALPONIN-HOMOLOGY (CH) DOMAIN-CONTAINING PROTEIN"/>
    <property type="match status" value="1"/>
</dbReference>
<evidence type="ECO:0000256" key="1">
    <source>
        <dbReference type="SAM" id="MobiDB-lite"/>
    </source>
</evidence>
<proteinExistence type="predicted"/>
<organism evidence="2 3">
    <name type="scientific">Byssothecium circinans</name>
    <dbReference type="NCBI Taxonomy" id="147558"/>
    <lineage>
        <taxon>Eukaryota</taxon>
        <taxon>Fungi</taxon>
        <taxon>Dikarya</taxon>
        <taxon>Ascomycota</taxon>
        <taxon>Pezizomycotina</taxon>
        <taxon>Dothideomycetes</taxon>
        <taxon>Pleosporomycetidae</taxon>
        <taxon>Pleosporales</taxon>
        <taxon>Massarineae</taxon>
        <taxon>Massarinaceae</taxon>
        <taxon>Byssothecium</taxon>
    </lineage>
</organism>
<feature type="region of interest" description="Disordered" evidence="1">
    <location>
        <begin position="32"/>
        <end position="77"/>
    </location>
</feature>
<keyword evidence="3" id="KW-1185">Reference proteome</keyword>
<feature type="region of interest" description="Disordered" evidence="1">
    <location>
        <begin position="226"/>
        <end position="251"/>
    </location>
</feature>
<accession>A0A6A5TAS6</accession>
<reference evidence="2" key="1">
    <citation type="journal article" date="2020" name="Stud. Mycol.">
        <title>101 Dothideomycetes genomes: a test case for predicting lifestyles and emergence of pathogens.</title>
        <authorList>
            <person name="Haridas S."/>
            <person name="Albert R."/>
            <person name="Binder M."/>
            <person name="Bloem J."/>
            <person name="Labutti K."/>
            <person name="Salamov A."/>
            <person name="Andreopoulos B."/>
            <person name="Baker S."/>
            <person name="Barry K."/>
            <person name="Bills G."/>
            <person name="Bluhm B."/>
            <person name="Cannon C."/>
            <person name="Castanera R."/>
            <person name="Culley D."/>
            <person name="Daum C."/>
            <person name="Ezra D."/>
            <person name="Gonzalez J."/>
            <person name="Henrissat B."/>
            <person name="Kuo A."/>
            <person name="Liang C."/>
            <person name="Lipzen A."/>
            <person name="Lutzoni F."/>
            <person name="Magnuson J."/>
            <person name="Mondo S."/>
            <person name="Nolan M."/>
            <person name="Ohm R."/>
            <person name="Pangilinan J."/>
            <person name="Park H.-J."/>
            <person name="Ramirez L."/>
            <person name="Alfaro M."/>
            <person name="Sun H."/>
            <person name="Tritt A."/>
            <person name="Yoshinaga Y."/>
            <person name="Zwiers L.-H."/>
            <person name="Turgeon B."/>
            <person name="Goodwin S."/>
            <person name="Spatafora J."/>
            <person name="Crous P."/>
            <person name="Grigoriev I."/>
        </authorList>
    </citation>
    <scope>NUCLEOTIDE SEQUENCE</scope>
    <source>
        <strain evidence="2">CBS 675.92</strain>
    </source>
</reference>
<dbReference type="PANTHER" id="PTHR38702:SF1">
    <property type="entry name" value="CALPONIN-HOMOLOGY (CH) DOMAIN-CONTAINING PROTEIN"/>
    <property type="match status" value="1"/>
</dbReference>
<dbReference type="Proteomes" id="UP000800035">
    <property type="component" value="Unassembled WGS sequence"/>
</dbReference>
<dbReference type="AlphaFoldDB" id="A0A6A5TAS6"/>
<gene>
    <name evidence="2" type="ORF">CC80DRAFT_497571</name>
</gene>